<dbReference type="EMBL" id="FUKM01000013">
    <property type="protein sequence ID" value="SJN10220.1"/>
    <property type="molecule type" value="Genomic_DNA"/>
</dbReference>
<feature type="domain" description="Rad50/SbcC-type AAA" evidence="2">
    <location>
        <begin position="5"/>
        <end position="197"/>
    </location>
</feature>
<evidence type="ECO:0000313" key="3">
    <source>
        <dbReference type="EMBL" id="SJN10220.1"/>
    </source>
</evidence>
<accession>A0A1R4HRN7</accession>
<dbReference type="GO" id="GO:0006302">
    <property type="term" value="P:double-strand break repair"/>
    <property type="evidence" value="ECO:0007669"/>
    <property type="project" value="InterPro"/>
</dbReference>
<dbReference type="InterPro" id="IPR027417">
    <property type="entry name" value="P-loop_NTPase"/>
</dbReference>
<comment type="caution">
    <text evidence="3">The sequence shown here is derived from an EMBL/GenBank/DDBJ whole genome shotgun (WGS) entry which is preliminary data.</text>
</comment>
<feature type="coiled-coil region" evidence="1">
    <location>
        <begin position="549"/>
        <end position="677"/>
    </location>
</feature>
<proteinExistence type="predicted"/>
<evidence type="ECO:0000259" key="2">
    <source>
        <dbReference type="Pfam" id="PF13476"/>
    </source>
</evidence>
<dbReference type="RefSeq" id="WP_087106066.1">
    <property type="nucleotide sequence ID" value="NZ_FUKM01000013.1"/>
</dbReference>
<dbReference type="GO" id="GO:0004527">
    <property type="term" value="F:exonuclease activity"/>
    <property type="evidence" value="ECO:0007669"/>
    <property type="project" value="UniProtKB-KW"/>
</dbReference>
<reference evidence="3 4" key="1">
    <citation type="submission" date="2017-02" db="EMBL/GenBank/DDBJ databases">
        <authorList>
            <person name="Dridi B."/>
        </authorList>
    </citation>
    <scope>NUCLEOTIDE SEQUENCE [LARGE SCALE GENOMIC DNA]</scope>
    <source>
        <strain evidence="3 4">JB380</strain>
    </source>
</reference>
<gene>
    <name evidence="3" type="ORF">CZ787_03130</name>
</gene>
<dbReference type="Gene3D" id="3.40.50.300">
    <property type="entry name" value="P-loop containing nucleotide triphosphate hydrolases"/>
    <property type="match status" value="1"/>
</dbReference>
<organism evidence="3 4">
    <name type="scientific">Halomonas citrativorans</name>
    <dbReference type="NCBI Taxonomy" id="2742612"/>
    <lineage>
        <taxon>Bacteria</taxon>
        <taxon>Pseudomonadati</taxon>
        <taxon>Pseudomonadota</taxon>
        <taxon>Gammaproteobacteria</taxon>
        <taxon>Oceanospirillales</taxon>
        <taxon>Halomonadaceae</taxon>
        <taxon>Halomonas</taxon>
    </lineage>
</organism>
<dbReference type="PANTHER" id="PTHR32114:SF2">
    <property type="entry name" value="ABC TRANSPORTER ABCH.3"/>
    <property type="match status" value="1"/>
</dbReference>
<sequence>MKIKKVEIEAFRAYQSKLDSTFDFTNDRDEAANFVAIYAPNGFGKSSFYDAVEWAVTNRIKRLQGYQNEAKSTKNPDEGLKVLRNTCVDKNTPTSVILTTNDQKVFERNLPKIRKTQNDISLGERENDFFRHAILSQDEIEGFLREDNPQDRYTKFMESFGGDIETARKELSALINDNKYELNIIKKKRKSLQEELKQPIDVSIFKKFNSVATELNSLGENIVLPNEAISPQELHQLDESLVSRQHELNTSFNENNEILESLSGRLSQIPEVKIHLGYQAKQKDRLAWLLKGIADANKYQGLLDSHEKCVEDQKQANVRLKKLIELVKSAGYFLKTESRIKEITKNKSALTEECSKLTADLAGFQESLKGLDQELKIYDEKASLLKGTLEGSDIAYAELSQNKPQRDVLSQKIANKQTEIQENKIRLEKLSGELGELSEVKVTSSSLLAGNVGVFIFEQEKIERIAKCHTELDLLRVHEKTLRATQKALIEQMDFHQKLISIGLDYLGIEPSNTCPLCTAPHLSPDELIGKVKSQNLESELSRENSNRIRESSSRQKELSDEIQKIIQQALEAQGYQLSSLRNKLNEVKVKLTKAEQEKAVFEDEFKKLENRNSELKKLVRGLPKQELLTRVEAELGQLSEKRLNLIKQQKKLTAEMQETTESLKSKRVELSQLESEMTTKKIDHVYVSVLAYLNENSIAVKDIKLHLGVKRSELESIVEEYKTLCESLVSQCHDLQQKMIADGTWVEISHLKKEKETLDVALSKSQTAVNAYYDSLKNIASISSEITLEQVQVIITTKAEECRVRSQKLKELMNGFKLLLELMVSFKPYIKHMSTQKELDALVCQLERRNKVDEKLEKEKSIIVSDHA</sequence>
<dbReference type="PANTHER" id="PTHR32114">
    <property type="entry name" value="ABC TRANSPORTER ABCH.3"/>
    <property type="match status" value="1"/>
</dbReference>
<evidence type="ECO:0000256" key="1">
    <source>
        <dbReference type="SAM" id="Coils"/>
    </source>
</evidence>
<dbReference type="Pfam" id="PF13476">
    <property type="entry name" value="AAA_23"/>
    <property type="match status" value="1"/>
</dbReference>
<keyword evidence="3" id="KW-0269">Exonuclease</keyword>
<keyword evidence="3" id="KW-0378">Hydrolase</keyword>
<dbReference type="SUPFAM" id="SSF52540">
    <property type="entry name" value="P-loop containing nucleoside triphosphate hydrolases"/>
    <property type="match status" value="1"/>
</dbReference>
<dbReference type="AlphaFoldDB" id="A0A1R4HRN7"/>
<dbReference type="InterPro" id="IPR038729">
    <property type="entry name" value="Rad50/SbcC_AAA"/>
</dbReference>
<protein>
    <submittedName>
        <fullName evidence="3">Exonuclease SbcC</fullName>
    </submittedName>
</protein>
<evidence type="ECO:0000313" key="4">
    <source>
        <dbReference type="Proteomes" id="UP000196331"/>
    </source>
</evidence>
<name>A0A1R4HRN7_9GAMM</name>
<keyword evidence="3" id="KW-0540">Nuclease</keyword>
<feature type="coiled-coil region" evidence="1">
    <location>
        <begin position="340"/>
        <end position="381"/>
    </location>
</feature>
<dbReference type="Proteomes" id="UP000196331">
    <property type="component" value="Unassembled WGS sequence"/>
</dbReference>
<keyword evidence="1" id="KW-0175">Coiled coil</keyword>
<dbReference type="OrthoDB" id="8670240at2"/>
<dbReference type="GO" id="GO:0016887">
    <property type="term" value="F:ATP hydrolysis activity"/>
    <property type="evidence" value="ECO:0007669"/>
    <property type="project" value="InterPro"/>
</dbReference>